<gene>
    <name evidence="3" type="ORF">EH55_01905</name>
</gene>
<organism evidence="3 4">
    <name type="scientific">Synergistes jonesii</name>
    <dbReference type="NCBI Taxonomy" id="2754"/>
    <lineage>
        <taxon>Bacteria</taxon>
        <taxon>Thermotogati</taxon>
        <taxon>Synergistota</taxon>
        <taxon>Synergistia</taxon>
        <taxon>Synergistales</taxon>
        <taxon>Synergistaceae</taxon>
        <taxon>Synergistes</taxon>
    </lineage>
</organism>
<dbReference type="AlphaFoldDB" id="A0A073J772"/>
<feature type="domain" description="Thiamine pyrophosphate enzyme TPP-binding" evidence="2">
    <location>
        <begin position="49"/>
        <end position="216"/>
    </location>
</feature>
<dbReference type="PANTHER" id="PTHR42897:SF2">
    <property type="entry name" value="PYRUVATE SYNTHASE SUBUNIT PORB"/>
    <property type="match status" value="1"/>
</dbReference>
<dbReference type="InterPro" id="IPR011766">
    <property type="entry name" value="TPP_enzyme_TPP-bd"/>
</dbReference>
<dbReference type="GO" id="GO:0030976">
    <property type="term" value="F:thiamine pyrophosphate binding"/>
    <property type="evidence" value="ECO:0007669"/>
    <property type="project" value="InterPro"/>
</dbReference>
<dbReference type="PANTHER" id="PTHR42897">
    <property type="entry name" value="PYRUVATE SYNTHASE SUBUNIT PORB"/>
    <property type="match status" value="1"/>
</dbReference>
<name>A0A073J772_9BACT</name>
<dbReference type="EMBL" id="JMKI01000002">
    <property type="protein sequence ID" value="KEJ93552.1"/>
    <property type="molecule type" value="Genomic_DNA"/>
</dbReference>
<dbReference type="CDD" id="cd03376">
    <property type="entry name" value="TPP_PFOR_porB_like"/>
    <property type="match status" value="1"/>
</dbReference>
<dbReference type="STRING" id="2754.EH55_01905"/>
<dbReference type="eggNOG" id="COG1013">
    <property type="taxonomic scope" value="Bacteria"/>
</dbReference>
<accession>A0A073J772</accession>
<sequence>MSALNIKDLTKKENPLTQGHRMCPGCGAPTAIRQALMGVGCPVVVVGATGCMEVSTTVYPYSAWRVPFMHIAFENAGAGISGVETAYRVLRRKGKIGKEIKFIAFGGDGGTYDIGLQSLSGALERWHDFTYICYNNQGYMNTGAQRSSATPLAANATTSPAGSASFGKLQRAKDLTEIVAAHNIPYVAQTSLHNPFDLIAKVKSAVETPGPAFVNVLVPCPLFWKIDASEQADICKLAVDSKFWPVYEVADGKYSLSYEPKRPRTIEEFLRAQGRYSHLFKKGSERLDLVEEAQRDADESWAKLLEKCGR</sequence>
<evidence type="ECO:0000256" key="1">
    <source>
        <dbReference type="ARBA" id="ARBA00023002"/>
    </source>
</evidence>
<dbReference type="InterPro" id="IPR051479">
    <property type="entry name" value="PorB-like"/>
</dbReference>
<evidence type="ECO:0000259" key="2">
    <source>
        <dbReference type="Pfam" id="PF02775"/>
    </source>
</evidence>
<proteinExistence type="predicted"/>
<evidence type="ECO:0000313" key="4">
    <source>
        <dbReference type="Proteomes" id="UP000027665"/>
    </source>
</evidence>
<dbReference type="RefSeq" id="WP_037974114.1">
    <property type="nucleotide sequence ID" value="NZ_JMKI01000002.1"/>
</dbReference>
<protein>
    <submittedName>
        <fullName evidence="3">Pyruvate ferredoxin oxidoreductase</fullName>
    </submittedName>
</protein>
<dbReference type="OrthoDB" id="9794954at2"/>
<keyword evidence="3" id="KW-0670">Pyruvate</keyword>
<dbReference type="GO" id="GO:0016491">
    <property type="term" value="F:oxidoreductase activity"/>
    <property type="evidence" value="ECO:0007669"/>
    <property type="project" value="UniProtKB-KW"/>
</dbReference>
<dbReference type="InterPro" id="IPR029061">
    <property type="entry name" value="THDP-binding"/>
</dbReference>
<dbReference type="Pfam" id="PF02775">
    <property type="entry name" value="TPP_enzyme_C"/>
    <property type="match status" value="1"/>
</dbReference>
<keyword evidence="4" id="KW-1185">Reference proteome</keyword>
<dbReference type="PATRIC" id="fig|2754.20.peg.343"/>
<dbReference type="Proteomes" id="UP000027665">
    <property type="component" value="Unassembled WGS sequence"/>
</dbReference>
<reference evidence="3 4" key="1">
    <citation type="submission" date="2014-04" db="EMBL/GenBank/DDBJ databases">
        <title>Draft Genome Sequence of Synergistes jonesii.</title>
        <authorList>
            <person name="Coil D.A."/>
            <person name="Eisen J.A."/>
            <person name="Holland-Moritz H.E."/>
        </authorList>
    </citation>
    <scope>NUCLEOTIDE SEQUENCE [LARGE SCALE GENOMIC DNA]</scope>
    <source>
        <strain evidence="3 4">78-1</strain>
    </source>
</reference>
<dbReference type="Gene3D" id="3.40.50.970">
    <property type="match status" value="2"/>
</dbReference>
<evidence type="ECO:0000313" key="3">
    <source>
        <dbReference type="EMBL" id="KEJ93552.1"/>
    </source>
</evidence>
<dbReference type="SUPFAM" id="SSF52518">
    <property type="entry name" value="Thiamin diphosphate-binding fold (THDP-binding)"/>
    <property type="match status" value="1"/>
</dbReference>
<dbReference type="GeneID" id="90982442"/>
<comment type="caution">
    <text evidence="3">The sequence shown here is derived from an EMBL/GenBank/DDBJ whole genome shotgun (WGS) entry which is preliminary data.</text>
</comment>
<keyword evidence="1" id="KW-0560">Oxidoreductase</keyword>